<sequence length="377" mass="43427">MTCLKDGARVEYWSKDGMLETVAAFYWELYAERPVNLEAMQECLWGPTQTLGEADQQQLEEKWTLEEVERTLWTFKNGRTLGSDGLPNEFYEIFWDLVSPDLLELFQEQLQEGHVGAGIDWGLVTEMLYMDMSSEGKVIGFLSARIMVESGVHQGYPLSLILFICTVEPLAQCIRQNPRMNRVQIPDGSRKEIRDLAYMDDLNILCQNKWSVERFLWHTQVYEAATGAKFKVSNSICLATGELRDLEFLGVSVPCEGAKILGMEFDPEVSSQKAWKKTEAKMFCKTPPETMEVFTLTNGTLWTLDHSWFYKILNNFHNMYGLQNEGPAMMANHRKIQEVVRTRDVLSPVDLLLGNGCQAVWERIFYKDLQKDHRDLN</sequence>
<evidence type="ECO:0000313" key="2">
    <source>
        <dbReference type="Proteomes" id="UP000050525"/>
    </source>
</evidence>
<dbReference type="AlphaFoldDB" id="A0A151M431"/>
<proteinExistence type="predicted"/>
<name>A0A151M431_ALLMI</name>
<dbReference type="PANTHER" id="PTHR31635">
    <property type="entry name" value="REVERSE TRANSCRIPTASE DOMAIN-CONTAINING PROTEIN-RELATED"/>
    <property type="match status" value="1"/>
</dbReference>
<comment type="caution">
    <text evidence="1">The sequence shown here is derived from an EMBL/GenBank/DDBJ whole genome shotgun (WGS) entry which is preliminary data.</text>
</comment>
<reference evidence="1 2" key="1">
    <citation type="journal article" date="2012" name="Genome Biol.">
        <title>Sequencing three crocodilian genomes to illuminate the evolution of archosaurs and amniotes.</title>
        <authorList>
            <person name="St John J.A."/>
            <person name="Braun E.L."/>
            <person name="Isberg S.R."/>
            <person name="Miles L.G."/>
            <person name="Chong A.Y."/>
            <person name="Gongora J."/>
            <person name="Dalzell P."/>
            <person name="Moran C."/>
            <person name="Bed'hom B."/>
            <person name="Abzhanov A."/>
            <person name="Burgess S.C."/>
            <person name="Cooksey A.M."/>
            <person name="Castoe T.A."/>
            <person name="Crawford N.G."/>
            <person name="Densmore L.D."/>
            <person name="Drew J.C."/>
            <person name="Edwards S.V."/>
            <person name="Faircloth B.C."/>
            <person name="Fujita M.K."/>
            <person name="Greenwold M.J."/>
            <person name="Hoffmann F.G."/>
            <person name="Howard J.M."/>
            <person name="Iguchi T."/>
            <person name="Janes D.E."/>
            <person name="Khan S.Y."/>
            <person name="Kohno S."/>
            <person name="de Koning A.J."/>
            <person name="Lance S.L."/>
            <person name="McCarthy F.M."/>
            <person name="McCormack J.E."/>
            <person name="Merchant M.E."/>
            <person name="Peterson D.G."/>
            <person name="Pollock D.D."/>
            <person name="Pourmand N."/>
            <person name="Raney B.J."/>
            <person name="Roessler K.A."/>
            <person name="Sanford J.R."/>
            <person name="Sawyer R.H."/>
            <person name="Schmidt C.J."/>
            <person name="Triplett E.W."/>
            <person name="Tuberville T.D."/>
            <person name="Venegas-Anaya M."/>
            <person name="Howard J.T."/>
            <person name="Jarvis E.D."/>
            <person name="Guillette L.J.Jr."/>
            <person name="Glenn T.C."/>
            <person name="Green R.E."/>
            <person name="Ray D.A."/>
        </authorList>
    </citation>
    <scope>NUCLEOTIDE SEQUENCE [LARGE SCALE GENOMIC DNA]</scope>
    <source>
        <strain evidence="1">KSC_2009_1</strain>
    </source>
</reference>
<dbReference type="PANTHER" id="PTHR31635:SF196">
    <property type="entry name" value="REVERSE TRANSCRIPTASE DOMAIN-CONTAINING PROTEIN-RELATED"/>
    <property type="match status" value="1"/>
</dbReference>
<keyword evidence="2" id="KW-1185">Reference proteome</keyword>
<evidence type="ECO:0008006" key="3">
    <source>
        <dbReference type="Google" id="ProtNLM"/>
    </source>
</evidence>
<gene>
    <name evidence="1" type="ORF">Y1Q_0016277</name>
</gene>
<protein>
    <recommendedName>
        <fullName evidence="3">Reverse transcriptase domain-containing protein</fullName>
    </recommendedName>
</protein>
<organism evidence="1 2">
    <name type="scientific">Alligator mississippiensis</name>
    <name type="common">American alligator</name>
    <dbReference type="NCBI Taxonomy" id="8496"/>
    <lineage>
        <taxon>Eukaryota</taxon>
        <taxon>Metazoa</taxon>
        <taxon>Chordata</taxon>
        <taxon>Craniata</taxon>
        <taxon>Vertebrata</taxon>
        <taxon>Euteleostomi</taxon>
        <taxon>Archelosauria</taxon>
        <taxon>Archosauria</taxon>
        <taxon>Crocodylia</taxon>
        <taxon>Alligatoridae</taxon>
        <taxon>Alligatorinae</taxon>
        <taxon>Alligator</taxon>
    </lineage>
</organism>
<dbReference type="EMBL" id="AKHW03006640">
    <property type="protein sequence ID" value="KYO19275.1"/>
    <property type="molecule type" value="Genomic_DNA"/>
</dbReference>
<evidence type="ECO:0000313" key="1">
    <source>
        <dbReference type="EMBL" id="KYO19275.1"/>
    </source>
</evidence>
<accession>A0A151M431</accession>
<dbReference type="Proteomes" id="UP000050525">
    <property type="component" value="Unassembled WGS sequence"/>
</dbReference>